<reference evidence="2" key="1">
    <citation type="submission" date="2021-01" db="EMBL/GenBank/DDBJ databases">
        <authorList>
            <person name="Corre E."/>
            <person name="Pelletier E."/>
            <person name="Niang G."/>
            <person name="Scheremetjew M."/>
            <person name="Finn R."/>
            <person name="Kale V."/>
            <person name="Holt S."/>
            <person name="Cochrane G."/>
            <person name="Meng A."/>
            <person name="Brown T."/>
            <person name="Cohen L."/>
        </authorList>
    </citation>
    <scope>NUCLEOTIDE SEQUENCE</scope>
    <source>
        <strain evidence="2">CCAP 955/1</strain>
    </source>
</reference>
<organism evidence="2">
    <name type="scientific">Spumella elongata</name>
    <dbReference type="NCBI Taxonomy" id="89044"/>
    <lineage>
        <taxon>Eukaryota</taxon>
        <taxon>Sar</taxon>
        <taxon>Stramenopiles</taxon>
        <taxon>Ochrophyta</taxon>
        <taxon>Chrysophyceae</taxon>
        <taxon>Chromulinales</taxon>
        <taxon>Chromulinaceae</taxon>
        <taxon>Spumella</taxon>
    </lineage>
</organism>
<sequence length="220" mass="24136">MDAFGDAARALHPGEPKASKDTPAFGPADDALGCNWIIDGRGALGDAEFARGASLSRIAAGALDDGLPGDQYRVRLRVAGKWRSVTWERLPAAALLPGISVQPTFQLGTYFIAGTWNNWAVEEMEADPARPGFFSFVVAVRGSEEFQIVRNNDWEQVLYPGERLGSADGSTEVLGPDDQGHGLNFFIDGSLGSRYRVELQRQVERDKDIKKVSWRILRNE</sequence>
<evidence type="ECO:0000256" key="1">
    <source>
        <dbReference type="SAM" id="MobiDB-lite"/>
    </source>
</evidence>
<gene>
    <name evidence="2" type="ORF">SELO1098_LOCUS20853</name>
</gene>
<protein>
    <submittedName>
        <fullName evidence="2">Uncharacterized protein</fullName>
    </submittedName>
</protein>
<accession>A0A7S3MA53</accession>
<dbReference type="AlphaFoldDB" id="A0A7S3MA53"/>
<dbReference type="EMBL" id="HBIC01040627">
    <property type="protein sequence ID" value="CAE0292007.1"/>
    <property type="molecule type" value="Transcribed_RNA"/>
</dbReference>
<feature type="region of interest" description="Disordered" evidence="1">
    <location>
        <begin position="1"/>
        <end position="25"/>
    </location>
</feature>
<proteinExistence type="predicted"/>
<evidence type="ECO:0000313" key="2">
    <source>
        <dbReference type="EMBL" id="CAE0292007.1"/>
    </source>
</evidence>
<name>A0A7S3MA53_9STRA</name>